<organism evidence="4 5">
    <name type="scientific">Mycolicibacterium grossiae</name>
    <dbReference type="NCBI Taxonomy" id="1552759"/>
    <lineage>
        <taxon>Bacteria</taxon>
        <taxon>Bacillati</taxon>
        <taxon>Actinomycetota</taxon>
        <taxon>Actinomycetes</taxon>
        <taxon>Mycobacteriales</taxon>
        <taxon>Mycobacteriaceae</taxon>
        <taxon>Mycolicibacterium</taxon>
    </lineage>
</organism>
<dbReference type="NCBIfam" id="TIGR03103">
    <property type="entry name" value="trio_acet_GNAT"/>
    <property type="match status" value="1"/>
</dbReference>
<dbReference type="PANTHER" id="PTHR21621:SF0">
    <property type="entry name" value="BETA-CITRYLGLUTAMATE SYNTHASE B-RELATED"/>
    <property type="match status" value="1"/>
</dbReference>
<dbReference type="EMBL" id="MCHX01000005">
    <property type="protein sequence ID" value="OFJ55153.1"/>
    <property type="molecule type" value="Genomic_DNA"/>
</dbReference>
<keyword evidence="5" id="KW-1185">Reference proteome</keyword>
<dbReference type="GO" id="GO:0005737">
    <property type="term" value="C:cytoplasm"/>
    <property type="evidence" value="ECO:0007669"/>
    <property type="project" value="TreeGrafter"/>
</dbReference>
<proteinExistence type="predicted"/>
<dbReference type="InterPro" id="IPR011761">
    <property type="entry name" value="ATP-grasp"/>
</dbReference>
<dbReference type="OrthoDB" id="9803907at2"/>
<dbReference type="GO" id="GO:0046872">
    <property type="term" value="F:metal ion binding"/>
    <property type="evidence" value="ECO:0007669"/>
    <property type="project" value="InterPro"/>
</dbReference>
<dbReference type="Gene3D" id="3.30.470.20">
    <property type="entry name" value="ATP-grasp fold, B domain"/>
    <property type="match status" value="2"/>
</dbReference>
<feature type="domain" description="ATP-grasp" evidence="2">
    <location>
        <begin position="324"/>
        <end position="567"/>
    </location>
</feature>
<gene>
    <name evidence="4" type="ORF">BEL07_02955</name>
</gene>
<dbReference type="Pfam" id="PF00583">
    <property type="entry name" value="Acetyltransf_1"/>
    <property type="match status" value="1"/>
</dbReference>
<dbReference type="GO" id="GO:0005524">
    <property type="term" value="F:ATP binding"/>
    <property type="evidence" value="ECO:0007669"/>
    <property type="project" value="UniProtKB-UniRule"/>
</dbReference>
<keyword evidence="4" id="KW-0808">Transferase</keyword>
<protein>
    <submittedName>
        <fullName evidence="4">GNAT family N-acetyltransferase</fullName>
    </submittedName>
</protein>
<keyword evidence="1" id="KW-0067">ATP-binding</keyword>
<evidence type="ECO:0000259" key="3">
    <source>
        <dbReference type="PROSITE" id="PS51186"/>
    </source>
</evidence>
<dbReference type="GO" id="GO:0016747">
    <property type="term" value="F:acyltransferase activity, transferring groups other than amino-acyl groups"/>
    <property type="evidence" value="ECO:0007669"/>
    <property type="project" value="InterPro"/>
</dbReference>
<dbReference type="PROSITE" id="PS50975">
    <property type="entry name" value="ATP_GRASP"/>
    <property type="match status" value="1"/>
</dbReference>
<evidence type="ECO:0000256" key="1">
    <source>
        <dbReference type="PROSITE-ProRule" id="PRU00409"/>
    </source>
</evidence>
<comment type="caution">
    <text evidence="4">The sequence shown here is derived from an EMBL/GenBank/DDBJ whole genome shotgun (WGS) entry which is preliminary data.</text>
</comment>
<sequence>MTVVSDTESHPSTDDAGRARGVVQDLGWGRLVFGQTFDDPDEFGNALRAEATGRRDIGMYLDAPHVFVALHPHEFFIDPSFTYRLYFDAPGEYRPSDVSGVSIRAVDSIEDCAAINQIYVQCRMVPADVDLMWHNVRAEEHMVYLVAVDDETGTVVGTVTGIDHAQLFGDEENGSSLWCLAVDPTVLRPGIGGLLVRSLVEEFMRRGRRQMDLSVLHDNQGAIALYERMGFERVPPLGIKRKNAINEKLFAPVQEEEGLAELNPYARIIADEAIMRGIAVEVLDGKGGYLRLTHGGTSVVTRESLSELTNAVAMSRCDDKRVARKVVSEAGIRVPRGRTAAFDDSDYGFMREVGSVVVKPARGEQGAGITVGVSKPDDLDRAIAWAAKHCPDVILEERCEGDDLRLVVINGKVIAAAVRRPPEVVGTGKHTIRQLIEAQSRRRSAATHGESVIPVDDVTEDTVQEAGWKLDDVLPTNSHLVVRRTANLHTGGTIVDVTDEVHPTLAKVAVDAADAIGIPVTGIDLMVPSVQGDEYVFIEANERPGLANHEPRPTAQAFVDLLFPRTAATPWAWQPGPVEQD</sequence>
<dbReference type="GO" id="GO:0018169">
    <property type="term" value="F:ribosomal S6-glutamic acid ligase activity"/>
    <property type="evidence" value="ECO:0007669"/>
    <property type="project" value="TreeGrafter"/>
</dbReference>
<dbReference type="Proteomes" id="UP000178953">
    <property type="component" value="Unassembled WGS sequence"/>
</dbReference>
<dbReference type="RefSeq" id="WP_070351629.1">
    <property type="nucleotide sequence ID" value="NZ_CP043474.1"/>
</dbReference>
<dbReference type="GO" id="GO:0009432">
    <property type="term" value="P:SOS response"/>
    <property type="evidence" value="ECO:0007669"/>
    <property type="project" value="TreeGrafter"/>
</dbReference>
<evidence type="ECO:0000313" key="5">
    <source>
        <dbReference type="Proteomes" id="UP000178953"/>
    </source>
</evidence>
<keyword evidence="1" id="KW-0547">Nucleotide-binding</keyword>
<dbReference type="SUPFAM" id="SSF56059">
    <property type="entry name" value="Glutathione synthetase ATP-binding domain-like"/>
    <property type="match status" value="1"/>
</dbReference>
<evidence type="ECO:0000313" key="4">
    <source>
        <dbReference type="EMBL" id="OFJ55153.1"/>
    </source>
</evidence>
<dbReference type="AlphaFoldDB" id="A0A1E8Q953"/>
<dbReference type="PANTHER" id="PTHR21621">
    <property type="entry name" value="RIBOSOMAL PROTEIN S6 MODIFICATION PROTEIN"/>
    <property type="match status" value="1"/>
</dbReference>
<dbReference type="SUPFAM" id="SSF55729">
    <property type="entry name" value="Acyl-CoA N-acyltransferases (Nat)"/>
    <property type="match status" value="1"/>
</dbReference>
<accession>A0A1E8Q953</accession>
<dbReference type="PROSITE" id="PS51186">
    <property type="entry name" value="GNAT"/>
    <property type="match status" value="1"/>
</dbReference>
<feature type="domain" description="N-acetyltransferase" evidence="3">
    <location>
        <begin position="101"/>
        <end position="252"/>
    </location>
</feature>
<evidence type="ECO:0000259" key="2">
    <source>
        <dbReference type="PROSITE" id="PS50975"/>
    </source>
</evidence>
<dbReference type="Gene3D" id="3.40.630.30">
    <property type="match status" value="1"/>
</dbReference>
<dbReference type="InterPro" id="IPR000182">
    <property type="entry name" value="GNAT_dom"/>
</dbReference>
<dbReference type="InterPro" id="IPR016181">
    <property type="entry name" value="Acyl_CoA_acyltransferase"/>
</dbReference>
<dbReference type="InterPro" id="IPR017534">
    <property type="entry name" value="GNAT-acetyltransferase"/>
</dbReference>
<reference evidence="4 5" key="1">
    <citation type="submission" date="2016-09" db="EMBL/GenBank/DDBJ databases">
        <title>genome sequence of Mycobacterium sp. 739 SCH.</title>
        <authorList>
            <person name="Greninger A.L."/>
            <person name="Qin X."/>
            <person name="Jerome K."/>
            <person name="Vora S."/>
            <person name="Quinn K."/>
        </authorList>
    </citation>
    <scope>NUCLEOTIDE SEQUENCE [LARGE SCALE GENOMIC DNA]</scope>
    <source>
        <strain evidence="4 5">SCH</strain>
    </source>
</reference>
<name>A0A1E8Q953_9MYCO</name>